<dbReference type="Gene3D" id="3.30.420.10">
    <property type="entry name" value="Ribonuclease H-like superfamily/Ribonuclease H"/>
    <property type="match status" value="1"/>
</dbReference>
<dbReference type="InterPro" id="IPR044730">
    <property type="entry name" value="RNase_H-like_dom_plant"/>
</dbReference>
<dbReference type="InterPro" id="IPR012337">
    <property type="entry name" value="RNaseH-like_sf"/>
</dbReference>
<sequence>MRQKLAEWKANVLSMAGRVTLVQSIRAAILVYTMQTCLLPVSLCNAMDKICRDFIWKESKANGGLGIQKPHLMNHALLEKLGWRTIVNEYFGGYFSWMRVLAISGSHIWRGIKVGLDVVRQWLVWEVGSGLGTSFWMDSWLPLGLLFNQAIVPINEIAKTMKVRCASPINVLDSLKSRLLSRMVGLRDQYVWNYTNSGTYSVKSAYGLLKHVWKIKVHQRVCMFLWQISHSKILCNIERRKRGFTLDDSCGYCHNVAEDILHVLRDCSYAIQVWSLFDNQVICTDFFSLQITDWLFANLRNDEEEQVQLISKAWNSTYYVHYEPRRASQQFISWNRAPMSWVTANTDGSAVGQPGLAACAGCFRDVLLWGVHKALTITWENGWRKIQLQCDSRTVISMVIKRGSDVHRHRNILTACLNLLDRSWEVQLVKVFKEANSVSNQLAKDAIADSFDIQMFVNPLLRISDLLIADKVGIVW</sequence>
<dbReference type="PANTHER" id="PTHR33116">
    <property type="entry name" value="REVERSE TRANSCRIPTASE ZINC-BINDING DOMAIN-CONTAINING PROTEIN-RELATED-RELATED"/>
    <property type="match status" value="1"/>
</dbReference>
<dbReference type="EMBL" id="CM004397">
    <property type="protein sequence ID" value="OAY36824.1"/>
    <property type="molecule type" value="Genomic_DNA"/>
</dbReference>
<dbReference type="Pfam" id="PF13456">
    <property type="entry name" value="RVT_3"/>
    <property type="match status" value="1"/>
</dbReference>
<dbReference type="InterPro" id="IPR026960">
    <property type="entry name" value="RVT-Znf"/>
</dbReference>
<dbReference type="GO" id="GO:0004523">
    <property type="term" value="F:RNA-DNA hybrid ribonuclease activity"/>
    <property type="evidence" value="ECO:0007669"/>
    <property type="project" value="InterPro"/>
</dbReference>
<proteinExistence type="predicted"/>
<evidence type="ECO:0000259" key="1">
    <source>
        <dbReference type="Pfam" id="PF13456"/>
    </source>
</evidence>
<evidence type="ECO:0000259" key="2">
    <source>
        <dbReference type="Pfam" id="PF13966"/>
    </source>
</evidence>
<dbReference type="SUPFAM" id="SSF53098">
    <property type="entry name" value="Ribonuclease H-like"/>
    <property type="match status" value="1"/>
</dbReference>
<dbReference type="PANTHER" id="PTHR33116:SF86">
    <property type="entry name" value="REVERSE TRANSCRIPTASE DOMAIN-CONTAINING PROTEIN"/>
    <property type="match status" value="1"/>
</dbReference>
<organism evidence="3">
    <name type="scientific">Manihot esculenta</name>
    <name type="common">Cassava</name>
    <name type="synonym">Jatropha manihot</name>
    <dbReference type="NCBI Taxonomy" id="3983"/>
    <lineage>
        <taxon>Eukaryota</taxon>
        <taxon>Viridiplantae</taxon>
        <taxon>Streptophyta</taxon>
        <taxon>Embryophyta</taxon>
        <taxon>Tracheophyta</taxon>
        <taxon>Spermatophyta</taxon>
        <taxon>Magnoliopsida</taxon>
        <taxon>eudicotyledons</taxon>
        <taxon>Gunneridae</taxon>
        <taxon>Pentapetalae</taxon>
        <taxon>rosids</taxon>
        <taxon>fabids</taxon>
        <taxon>Malpighiales</taxon>
        <taxon>Euphorbiaceae</taxon>
        <taxon>Crotonoideae</taxon>
        <taxon>Manihoteae</taxon>
        <taxon>Manihot</taxon>
    </lineage>
</organism>
<dbReference type="InterPro" id="IPR036397">
    <property type="entry name" value="RNaseH_sf"/>
</dbReference>
<dbReference type="CDD" id="cd06222">
    <property type="entry name" value="RNase_H_like"/>
    <property type="match status" value="1"/>
</dbReference>
<dbReference type="AlphaFoldDB" id="A0A2C9UYK7"/>
<evidence type="ECO:0000313" key="3">
    <source>
        <dbReference type="EMBL" id="OAY36824.1"/>
    </source>
</evidence>
<protein>
    <recommendedName>
        <fullName evidence="4">RNase H type-1 domain-containing protein</fullName>
    </recommendedName>
</protein>
<evidence type="ECO:0008006" key="4">
    <source>
        <dbReference type="Google" id="ProtNLM"/>
    </source>
</evidence>
<gene>
    <name evidence="3" type="ORF">MANES_11G051600</name>
</gene>
<dbReference type="STRING" id="3983.A0A2C9UYK7"/>
<dbReference type="InterPro" id="IPR002156">
    <property type="entry name" value="RNaseH_domain"/>
</dbReference>
<feature type="domain" description="Reverse transcriptase zinc-binding" evidence="2">
    <location>
        <begin position="208"/>
        <end position="274"/>
    </location>
</feature>
<dbReference type="GO" id="GO:0003676">
    <property type="term" value="F:nucleic acid binding"/>
    <property type="evidence" value="ECO:0007669"/>
    <property type="project" value="InterPro"/>
</dbReference>
<dbReference type="Pfam" id="PF13966">
    <property type="entry name" value="zf-RVT"/>
    <property type="match status" value="1"/>
</dbReference>
<accession>A0A2C9UYK7</accession>
<name>A0A2C9UYK7_MANES</name>
<feature type="domain" description="RNase H type-1" evidence="1">
    <location>
        <begin position="368"/>
        <end position="446"/>
    </location>
</feature>
<reference evidence="3" key="1">
    <citation type="submission" date="2016-02" db="EMBL/GenBank/DDBJ databases">
        <title>WGS assembly of Manihot esculenta.</title>
        <authorList>
            <person name="Bredeson J.V."/>
            <person name="Prochnik S.E."/>
            <person name="Lyons J.B."/>
            <person name="Schmutz J."/>
            <person name="Grimwood J."/>
            <person name="Vrebalov J."/>
            <person name="Bart R.S."/>
            <person name="Amuge T."/>
            <person name="Ferguson M.E."/>
            <person name="Green R."/>
            <person name="Putnam N."/>
            <person name="Stites J."/>
            <person name="Rounsley S."/>
            <person name="Rokhsar D.S."/>
        </authorList>
    </citation>
    <scope>NUCLEOTIDE SEQUENCE [LARGE SCALE GENOMIC DNA]</scope>
    <source>
        <tissue evidence="3">Leaf</tissue>
    </source>
</reference>